<comment type="caution">
    <text evidence="6">The sequence shown here is derived from an EMBL/GenBank/DDBJ whole genome shotgun (WGS) entry which is preliminary data.</text>
</comment>
<feature type="transmembrane region" description="Helical" evidence="5">
    <location>
        <begin position="102"/>
        <end position="126"/>
    </location>
</feature>
<dbReference type="Proteomes" id="UP001497497">
    <property type="component" value="Unassembled WGS sequence"/>
</dbReference>
<dbReference type="PANTHER" id="PTHR10671:SF108">
    <property type="entry name" value="CLAUDIN FAMILY PROTEIN-RELATED"/>
    <property type="match status" value="1"/>
</dbReference>
<dbReference type="Pfam" id="PF00822">
    <property type="entry name" value="PMP22_Claudin"/>
    <property type="match status" value="1"/>
</dbReference>
<reference evidence="6 7" key="1">
    <citation type="submission" date="2024-04" db="EMBL/GenBank/DDBJ databases">
        <authorList>
            <consortium name="Genoscope - CEA"/>
            <person name="William W."/>
        </authorList>
    </citation>
    <scope>NUCLEOTIDE SEQUENCE [LARGE SCALE GENOMIC DNA]</scope>
</reference>
<feature type="transmembrane region" description="Helical" evidence="5">
    <location>
        <begin position="141"/>
        <end position="162"/>
    </location>
</feature>
<feature type="transmembrane region" description="Helical" evidence="5">
    <location>
        <begin position="70"/>
        <end position="90"/>
    </location>
</feature>
<accession>A0AAV2IQZ7</accession>
<evidence type="ECO:0000256" key="2">
    <source>
        <dbReference type="ARBA" id="ARBA00022692"/>
    </source>
</evidence>
<keyword evidence="3 5" id="KW-1133">Transmembrane helix</keyword>
<evidence type="ECO:0000256" key="3">
    <source>
        <dbReference type="ARBA" id="ARBA00022989"/>
    </source>
</evidence>
<organism evidence="6 7">
    <name type="scientific">Lymnaea stagnalis</name>
    <name type="common">Great pond snail</name>
    <name type="synonym">Helix stagnalis</name>
    <dbReference type="NCBI Taxonomy" id="6523"/>
    <lineage>
        <taxon>Eukaryota</taxon>
        <taxon>Metazoa</taxon>
        <taxon>Spiralia</taxon>
        <taxon>Lophotrochozoa</taxon>
        <taxon>Mollusca</taxon>
        <taxon>Gastropoda</taxon>
        <taxon>Heterobranchia</taxon>
        <taxon>Euthyneura</taxon>
        <taxon>Panpulmonata</taxon>
        <taxon>Hygrophila</taxon>
        <taxon>Lymnaeoidea</taxon>
        <taxon>Lymnaeidae</taxon>
        <taxon>Lymnaea</taxon>
    </lineage>
</organism>
<dbReference type="InterPro" id="IPR004031">
    <property type="entry name" value="PMP22/EMP/MP20/Claudin"/>
</dbReference>
<comment type="subcellular location">
    <subcellularLocation>
        <location evidence="1">Membrane</location>
        <topology evidence="1">Multi-pass membrane protein</topology>
    </subcellularLocation>
</comment>
<dbReference type="EMBL" id="CAXITT010001201">
    <property type="protein sequence ID" value="CAL1548172.1"/>
    <property type="molecule type" value="Genomic_DNA"/>
</dbReference>
<evidence type="ECO:0000256" key="5">
    <source>
        <dbReference type="SAM" id="Phobius"/>
    </source>
</evidence>
<feature type="transmembrane region" description="Helical" evidence="5">
    <location>
        <begin position="7"/>
        <end position="29"/>
    </location>
</feature>
<dbReference type="Gene3D" id="1.20.140.150">
    <property type="match status" value="1"/>
</dbReference>
<dbReference type="PANTHER" id="PTHR10671">
    <property type="entry name" value="EPITHELIAL MEMBRANE PROTEIN-RELATED"/>
    <property type="match status" value="1"/>
</dbReference>
<keyword evidence="7" id="KW-1185">Reference proteome</keyword>
<dbReference type="InterPro" id="IPR050579">
    <property type="entry name" value="PMP-22/EMP/MP20-like"/>
</dbReference>
<evidence type="ECO:0000256" key="1">
    <source>
        <dbReference type="ARBA" id="ARBA00004141"/>
    </source>
</evidence>
<evidence type="ECO:0008006" key="8">
    <source>
        <dbReference type="Google" id="ProtNLM"/>
    </source>
</evidence>
<dbReference type="GO" id="GO:0005886">
    <property type="term" value="C:plasma membrane"/>
    <property type="evidence" value="ECO:0007669"/>
    <property type="project" value="TreeGrafter"/>
</dbReference>
<evidence type="ECO:0000256" key="4">
    <source>
        <dbReference type="ARBA" id="ARBA00023136"/>
    </source>
</evidence>
<proteinExistence type="predicted"/>
<protein>
    <recommendedName>
        <fullName evidence="8">Claudin</fullName>
    </recommendedName>
</protein>
<evidence type="ECO:0000313" key="6">
    <source>
        <dbReference type="EMBL" id="CAL1548172.1"/>
    </source>
</evidence>
<dbReference type="AlphaFoldDB" id="A0AAV2IQZ7"/>
<name>A0AAV2IQZ7_LYMST</name>
<gene>
    <name evidence="6" type="ORF">GSLYS_00021489001</name>
</gene>
<keyword evidence="4 5" id="KW-0472">Membrane</keyword>
<sequence length="175" mass="18474">MLPGGTASCYPVGVAILGAGAVLNVVGVATPEWVVSPTSHQGLWKWCQQGTCYDIPENSKSDVFKVCETFAILGVIASGAAFVSALLYLVLPMLNKSSHKILNVMALLLGFAGAVFIVICLSTWAAKVRPDLTEADTDLGYSFFLSVAGLCLVAIGSPFVFFQGRRFGSYSLIGD</sequence>
<evidence type="ECO:0000313" key="7">
    <source>
        <dbReference type="Proteomes" id="UP001497497"/>
    </source>
</evidence>
<keyword evidence="2 5" id="KW-0812">Transmembrane</keyword>